<accession>A0ACC6U104</accession>
<organism evidence="1 2">
    <name type="scientific">Paraburkholderia phymatum</name>
    <dbReference type="NCBI Taxonomy" id="148447"/>
    <lineage>
        <taxon>Bacteria</taxon>
        <taxon>Pseudomonadati</taxon>
        <taxon>Pseudomonadota</taxon>
        <taxon>Betaproteobacteria</taxon>
        <taxon>Burkholderiales</taxon>
        <taxon>Burkholderiaceae</taxon>
        <taxon>Paraburkholderia</taxon>
    </lineage>
</organism>
<gene>
    <name evidence="1" type="ORF">AB4Y32_16180</name>
</gene>
<evidence type="ECO:0000313" key="2">
    <source>
        <dbReference type="Proteomes" id="UP001558850"/>
    </source>
</evidence>
<comment type="caution">
    <text evidence="1">The sequence shown here is derived from an EMBL/GenBank/DDBJ whole genome shotgun (WGS) entry which is preliminary data.</text>
</comment>
<sequence length="61" mass="6922">MLRFIIKTKWREGHSGAEGEFFKTIDLDVPELQDALTLGGYSENSYEMAQLIGVETLKDQT</sequence>
<proteinExistence type="predicted"/>
<keyword evidence="2" id="KW-1185">Reference proteome</keyword>
<dbReference type="EMBL" id="JBFRCH010000007">
    <property type="protein sequence ID" value="MEX3933315.1"/>
    <property type="molecule type" value="Genomic_DNA"/>
</dbReference>
<protein>
    <submittedName>
        <fullName evidence="1">Uncharacterized protein</fullName>
    </submittedName>
</protein>
<evidence type="ECO:0000313" key="1">
    <source>
        <dbReference type="EMBL" id="MEX3933315.1"/>
    </source>
</evidence>
<dbReference type="Proteomes" id="UP001558850">
    <property type="component" value="Unassembled WGS sequence"/>
</dbReference>
<name>A0ACC6U104_9BURK</name>
<reference evidence="1" key="1">
    <citation type="submission" date="2024-07" db="EMBL/GenBank/DDBJ databases">
        <title>A survey of Mimosa microsymbionts across Brazilian biomes reveals a high diversity of Paraburkholderia nodulating endemic species, but also that Cupriavidus is common as a symbiont of widespread species.</title>
        <authorList>
            <person name="Rouws L."/>
            <person name="Barauna A."/>
            <person name="Beukes C."/>
            <person name="Rouws J.R.C."/>
            <person name="De Faria S.M."/>
            <person name="Gross E."/>
            <person name="Bueno Dos Reis Junior F."/>
            <person name="Simon M.F."/>
            <person name="Maluk M."/>
            <person name="Odee D.W."/>
            <person name="Kenicer G."/>
            <person name="Young J.P.W."/>
            <person name="Reis V.M."/>
            <person name="Zilli J."/>
            <person name="James E.K."/>
        </authorList>
    </citation>
    <scope>NUCLEOTIDE SEQUENCE</scope>
    <source>
        <strain evidence="1">EG181B</strain>
    </source>
</reference>